<keyword evidence="1" id="KW-0812">Transmembrane</keyword>
<dbReference type="EMBL" id="JABXWP010000016">
    <property type="protein sequence ID" value="NVO88931.1"/>
    <property type="molecule type" value="Genomic_DNA"/>
</dbReference>
<evidence type="ECO:0000256" key="1">
    <source>
        <dbReference type="SAM" id="Phobius"/>
    </source>
</evidence>
<organism evidence="2 3">
    <name type="scientific">Lacticaseibacillus rhamnosus</name>
    <name type="common">Lactobacillus rhamnosus</name>
    <dbReference type="NCBI Taxonomy" id="47715"/>
    <lineage>
        <taxon>Bacteria</taxon>
        <taxon>Bacillati</taxon>
        <taxon>Bacillota</taxon>
        <taxon>Bacilli</taxon>
        <taxon>Lactobacillales</taxon>
        <taxon>Lactobacillaceae</taxon>
        <taxon>Lacticaseibacillus</taxon>
    </lineage>
</organism>
<gene>
    <name evidence="2" type="ORF">HWN39_10620</name>
</gene>
<feature type="transmembrane region" description="Helical" evidence="1">
    <location>
        <begin position="93"/>
        <end position="115"/>
    </location>
</feature>
<evidence type="ECO:0000313" key="2">
    <source>
        <dbReference type="EMBL" id="NVO88931.1"/>
    </source>
</evidence>
<name>A0A7Y7UKI1_LACRH</name>
<keyword evidence="1" id="KW-0472">Membrane</keyword>
<evidence type="ECO:0000313" key="3">
    <source>
        <dbReference type="Proteomes" id="UP000542889"/>
    </source>
</evidence>
<protein>
    <submittedName>
        <fullName evidence="2">Uncharacterized protein</fullName>
    </submittedName>
</protein>
<dbReference type="Proteomes" id="UP000542889">
    <property type="component" value="Unassembled WGS sequence"/>
</dbReference>
<dbReference type="RefSeq" id="WP_176818374.1">
    <property type="nucleotide sequence ID" value="NZ_JABXWP010000016.1"/>
</dbReference>
<reference evidence="2 3" key="1">
    <citation type="submission" date="2020-06" db="EMBL/GenBank/DDBJ databases">
        <title>Lactobacillus rhamnosus QC,genome.</title>
        <authorList>
            <person name="Yi H."/>
            <person name="Jin M."/>
        </authorList>
    </citation>
    <scope>NUCLEOTIDE SEQUENCE [LARGE SCALE GENOMIC DNA]</scope>
    <source>
        <strain evidence="2 3">QC</strain>
    </source>
</reference>
<accession>A0A7Y7UKI1</accession>
<feature type="transmembrane region" description="Helical" evidence="1">
    <location>
        <begin position="50"/>
        <end position="72"/>
    </location>
</feature>
<keyword evidence="1" id="KW-1133">Transmembrane helix</keyword>
<proteinExistence type="predicted"/>
<dbReference type="AlphaFoldDB" id="A0A7Y7UKI1"/>
<comment type="caution">
    <text evidence="2">The sequence shown here is derived from an EMBL/GenBank/DDBJ whole genome shotgun (WGS) entry which is preliminary data.</text>
</comment>
<sequence length="148" mass="16438">MKNKLVKFLGAVLFVAIMSVASYCSSKAILTCIWGLSFRFLMDSDKWIRLLVLGVVPIILNLGFLAIFLLFIRRTSTVGYREKVQCFKDILTLALDIAALSTVFALCLSYGNSGFPNWSITKDNDQLQLLVIFSTASLGSMKIAKDLL</sequence>